<dbReference type="GO" id="GO:0016836">
    <property type="term" value="F:hydro-lyase activity"/>
    <property type="evidence" value="ECO:0007669"/>
    <property type="project" value="TreeGrafter"/>
</dbReference>
<dbReference type="Gene3D" id="3.30.390.10">
    <property type="entry name" value="Enolase-like, N-terminal domain"/>
    <property type="match status" value="1"/>
</dbReference>
<gene>
    <name evidence="5" type="ORF">FRZ61_10920</name>
</gene>
<organism evidence="5 6">
    <name type="scientific">Hypericibacter adhaerens</name>
    <dbReference type="NCBI Taxonomy" id="2602016"/>
    <lineage>
        <taxon>Bacteria</taxon>
        <taxon>Pseudomonadati</taxon>
        <taxon>Pseudomonadota</taxon>
        <taxon>Alphaproteobacteria</taxon>
        <taxon>Rhodospirillales</taxon>
        <taxon>Dongiaceae</taxon>
        <taxon>Hypericibacter</taxon>
    </lineage>
</organism>
<dbReference type="Proteomes" id="UP000325797">
    <property type="component" value="Chromosome"/>
</dbReference>
<evidence type="ECO:0000313" key="6">
    <source>
        <dbReference type="Proteomes" id="UP000325797"/>
    </source>
</evidence>
<dbReference type="Gene3D" id="3.20.20.120">
    <property type="entry name" value="Enolase-like C-terminal domain"/>
    <property type="match status" value="1"/>
</dbReference>
<evidence type="ECO:0000259" key="4">
    <source>
        <dbReference type="SMART" id="SM00922"/>
    </source>
</evidence>
<dbReference type="AlphaFoldDB" id="A0A5J6MY35"/>
<accession>A0A5J6MY35</accession>
<sequence length="412" mass="45447">MDFMTELDSRRGSADARAQAVNEESEDVAKIESVSVCTARVPLDVPTSFATRQVLARDYALVRVRTEDGVEGIGFCYGGSSAGALVAHAVRDLLAPLLIGQDSLGVERLWEKMYQEALLQGRAGAVIRALSILDTAIWDRNARAVRLPLYQYLGAYRSGTVPAYASGGYYLPGKTPQMLGAELAGYVAMGFKAVKMKVGLLGEREEEERIRAAREAIGPDILLMLDANNAWKDLPTAQRFVRRYEPYDPYWIEEPFSPDDLDNHRRLAQSTPVPVATGEIEAGRWRFKQMLEMEAASILQTDAAVCGGISEFRRIAATAASYGVKMCPHWFHDLHIHLVAATPNADFVEFFPDSQVLNFRRLVDRQLAIKEGGLILHEGPGLGFGFDMEAVKSFALEPWHRIGAEGAARARA</sequence>
<evidence type="ECO:0000256" key="2">
    <source>
        <dbReference type="ARBA" id="ARBA00022723"/>
    </source>
</evidence>
<dbReference type="EMBL" id="CP042582">
    <property type="protein sequence ID" value="QEX21170.1"/>
    <property type="molecule type" value="Genomic_DNA"/>
</dbReference>
<reference evidence="5 6" key="1">
    <citation type="submission" date="2019-08" db="EMBL/GenBank/DDBJ databases">
        <title>Hyperibacter terrae gen. nov., sp. nov. and Hyperibacter viscosus sp. nov., two new members in the family Rhodospirillaceae isolated from the rhizosphere of Hypericum perforatum.</title>
        <authorList>
            <person name="Noviana Z."/>
        </authorList>
    </citation>
    <scope>NUCLEOTIDE SEQUENCE [LARGE SCALE GENOMIC DNA]</scope>
    <source>
        <strain evidence="5 6">R5959</strain>
    </source>
</reference>
<dbReference type="SUPFAM" id="SSF51604">
    <property type="entry name" value="Enolase C-terminal domain-like"/>
    <property type="match status" value="1"/>
</dbReference>
<dbReference type="InterPro" id="IPR046945">
    <property type="entry name" value="RHMD-like"/>
</dbReference>
<evidence type="ECO:0000256" key="1">
    <source>
        <dbReference type="ARBA" id="ARBA00001946"/>
    </source>
</evidence>
<evidence type="ECO:0000313" key="5">
    <source>
        <dbReference type="EMBL" id="QEX21170.1"/>
    </source>
</evidence>
<dbReference type="CDD" id="cd03316">
    <property type="entry name" value="MR_like"/>
    <property type="match status" value="1"/>
</dbReference>
<feature type="domain" description="Mandelate racemase/muconate lactonizing enzyme C-terminal" evidence="4">
    <location>
        <begin position="176"/>
        <end position="274"/>
    </location>
</feature>
<dbReference type="InterPro" id="IPR029065">
    <property type="entry name" value="Enolase_C-like"/>
</dbReference>
<comment type="cofactor">
    <cofactor evidence="1">
        <name>Mg(2+)</name>
        <dbReference type="ChEBI" id="CHEBI:18420"/>
    </cofactor>
</comment>
<evidence type="ECO:0000256" key="3">
    <source>
        <dbReference type="ARBA" id="ARBA00022842"/>
    </source>
</evidence>
<dbReference type="GO" id="GO:0016052">
    <property type="term" value="P:carbohydrate catabolic process"/>
    <property type="evidence" value="ECO:0007669"/>
    <property type="project" value="TreeGrafter"/>
</dbReference>
<dbReference type="InterPro" id="IPR029017">
    <property type="entry name" value="Enolase-like_N"/>
</dbReference>
<dbReference type="KEGG" id="hadh:FRZ61_10920"/>
<dbReference type="SFLD" id="SFLDG00179">
    <property type="entry name" value="mandelate_racemase"/>
    <property type="match status" value="1"/>
</dbReference>
<name>A0A5J6MY35_9PROT</name>
<dbReference type="Pfam" id="PF13378">
    <property type="entry name" value="MR_MLE_C"/>
    <property type="match status" value="1"/>
</dbReference>
<dbReference type="InterPro" id="IPR036849">
    <property type="entry name" value="Enolase-like_C_sf"/>
</dbReference>
<keyword evidence="6" id="KW-1185">Reference proteome</keyword>
<protein>
    <submittedName>
        <fullName evidence="5">Racemase</fullName>
    </submittedName>
</protein>
<dbReference type="SUPFAM" id="SSF54826">
    <property type="entry name" value="Enolase N-terminal domain-like"/>
    <property type="match status" value="1"/>
</dbReference>
<dbReference type="PANTHER" id="PTHR13794">
    <property type="entry name" value="ENOLASE SUPERFAMILY, MANDELATE RACEMASE"/>
    <property type="match status" value="1"/>
</dbReference>
<dbReference type="InterPro" id="IPR013341">
    <property type="entry name" value="Mandelate_racemase_N_dom"/>
</dbReference>
<dbReference type="SMART" id="SM00922">
    <property type="entry name" value="MR_MLE"/>
    <property type="match status" value="1"/>
</dbReference>
<dbReference type="Pfam" id="PF02746">
    <property type="entry name" value="MR_MLE_N"/>
    <property type="match status" value="1"/>
</dbReference>
<dbReference type="GO" id="GO:0000287">
    <property type="term" value="F:magnesium ion binding"/>
    <property type="evidence" value="ECO:0007669"/>
    <property type="project" value="TreeGrafter"/>
</dbReference>
<dbReference type="InterPro" id="IPR013342">
    <property type="entry name" value="Mandelate_racemase_C"/>
</dbReference>
<dbReference type="SFLD" id="SFLDS00001">
    <property type="entry name" value="Enolase"/>
    <property type="match status" value="1"/>
</dbReference>
<keyword evidence="3" id="KW-0460">Magnesium</keyword>
<dbReference type="PANTHER" id="PTHR13794:SF58">
    <property type="entry name" value="MITOCHONDRIAL ENOLASE SUPERFAMILY MEMBER 1"/>
    <property type="match status" value="1"/>
</dbReference>
<proteinExistence type="predicted"/>
<keyword evidence="2" id="KW-0479">Metal-binding</keyword>